<gene>
    <name evidence="1" type="ORF">PHYPA_028768</name>
</gene>
<evidence type="ECO:0000313" key="2">
    <source>
        <dbReference type="EnsemblPlants" id="Pp3c24_7288V3.1"/>
    </source>
</evidence>
<dbReference type="InParanoid" id="A0A2K1IFX3"/>
<evidence type="ECO:0000313" key="3">
    <source>
        <dbReference type="Proteomes" id="UP000006727"/>
    </source>
</evidence>
<sequence length="19" mass="2261">MKRAVEVNAWRGRIDGRMD</sequence>
<accession>A0A2K1IFX3</accession>
<reference evidence="1 3" key="1">
    <citation type="journal article" date="2008" name="Science">
        <title>The Physcomitrella genome reveals evolutionary insights into the conquest of land by plants.</title>
        <authorList>
            <person name="Rensing S."/>
            <person name="Lang D."/>
            <person name="Zimmer A."/>
            <person name="Terry A."/>
            <person name="Salamov A."/>
            <person name="Shapiro H."/>
            <person name="Nishiyama T."/>
            <person name="Perroud P.-F."/>
            <person name="Lindquist E."/>
            <person name="Kamisugi Y."/>
            <person name="Tanahashi T."/>
            <person name="Sakakibara K."/>
            <person name="Fujita T."/>
            <person name="Oishi K."/>
            <person name="Shin-I T."/>
            <person name="Kuroki Y."/>
            <person name="Toyoda A."/>
            <person name="Suzuki Y."/>
            <person name="Hashimoto A."/>
            <person name="Yamaguchi K."/>
            <person name="Sugano A."/>
            <person name="Kohara Y."/>
            <person name="Fujiyama A."/>
            <person name="Anterola A."/>
            <person name="Aoki S."/>
            <person name="Ashton N."/>
            <person name="Barbazuk W.B."/>
            <person name="Barker E."/>
            <person name="Bennetzen J."/>
            <person name="Bezanilla M."/>
            <person name="Blankenship R."/>
            <person name="Cho S.H."/>
            <person name="Dutcher S."/>
            <person name="Estelle M."/>
            <person name="Fawcett J.A."/>
            <person name="Gundlach H."/>
            <person name="Hanada K."/>
            <person name="Heyl A."/>
            <person name="Hicks K.A."/>
            <person name="Hugh J."/>
            <person name="Lohr M."/>
            <person name="Mayer K."/>
            <person name="Melkozernov A."/>
            <person name="Murata T."/>
            <person name="Nelson D."/>
            <person name="Pils B."/>
            <person name="Prigge M."/>
            <person name="Reiss B."/>
            <person name="Renner T."/>
            <person name="Rombauts S."/>
            <person name="Rushton P."/>
            <person name="Sanderfoot A."/>
            <person name="Schween G."/>
            <person name="Shiu S.-H."/>
            <person name="Stueber K."/>
            <person name="Theodoulou F.L."/>
            <person name="Tu H."/>
            <person name="Van de Peer Y."/>
            <person name="Verrier P.J."/>
            <person name="Waters E."/>
            <person name="Wood A."/>
            <person name="Yang L."/>
            <person name="Cove D."/>
            <person name="Cuming A."/>
            <person name="Hasebe M."/>
            <person name="Lucas S."/>
            <person name="Mishler D.B."/>
            <person name="Reski R."/>
            <person name="Grigoriev I."/>
            <person name="Quatrano R.S."/>
            <person name="Boore J.L."/>
        </authorList>
    </citation>
    <scope>NUCLEOTIDE SEQUENCE [LARGE SCALE GENOMIC DNA]</scope>
    <source>
        <strain evidence="2 3">cv. Gransden 2004</strain>
    </source>
</reference>
<reference evidence="1 3" key="2">
    <citation type="journal article" date="2018" name="Plant J.">
        <title>The Physcomitrella patens chromosome-scale assembly reveals moss genome structure and evolution.</title>
        <authorList>
            <person name="Lang D."/>
            <person name="Ullrich K.K."/>
            <person name="Murat F."/>
            <person name="Fuchs J."/>
            <person name="Jenkins J."/>
            <person name="Haas F.B."/>
            <person name="Piednoel M."/>
            <person name="Gundlach H."/>
            <person name="Van Bel M."/>
            <person name="Meyberg R."/>
            <person name="Vives C."/>
            <person name="Morata J."/>
            <person name="Symeonidi A."/>
            <person name="Hiss M."/>
            <person name="Muchero W."/>
            <person name="Kamisugi Y."/>
            <person name="Saleh O."/>
            <person name="Blanc G."/>
            <person name="Decker E.L."/>
            <person name="van Gessel N."/>
            <person name="Grimwood J."/>
            <person name="Hayes R.D."/>
            <person name="Graham S.W."/>
            <person name="Gunter L.E."/>
            <person name="McDaniel S.F."/>
            <person name="Hoernstein S.N.W."/>
            <person name="Larsson A."/>
            <person name="Li F.W."/>
            <person name="Perroud P.F."/>
            <person name="Phillips J."/>
            <person name="Ranjan P."/>
            <person name="Rokshar D.S."/>
            <person name="Rothfels C.J."/>
            <person name="Schneider L."/>
            <person name="Shu S."/>
            <person name="Stevenson D.W."/>
            <person name="Thummler F."/>
            <person name="Tillich M."/>
            <person name="Villarreal Aguilar J.C."/>
            <person name="Widiez T."/>
            <person name="Wong G.K."/>
            <person name="Wymore A."/>
            <person name="Zhang Y."/>
            <person name="Zimmer A.D."/>
            <person name="Quatrano R.S."/>
            <person name="Mayer K.F.X."/>
            <person name="Goodstein D."/>
            <person name="Casacuberta J.M."/>
            <person name="Vandepoele K."/>
            <person name="Reski R."/>
            <person name="Cuming A.C."/>
            <person name="Tuskan G.A."/>
            <person name="Maumus F."/>
            <person name="Salse J."/>
            <person name="Schmutz J."/>
            <person name="Rensing S.A."/>
        </authorList>
    </citation>
    <scope>NUCLEOTIDE SEQUENCE [LARGE SCALE GENOMIC DNA]</scope>
    <source>
        <strain evidence="2 3">cv. Gransden 2004</strain>
    </source>
</reference>
<dbReference type="AlphaFoldDB" id="A0A2K1IFX3"/>
<dbReference type="EnsemblPlants" id="Pp3c24_7288V3.1">
    <property type="protein sequence ID" value="Pp3c24_7288V3.1"/>
    <property type="gene ID" value="Pp3c24_7288"/>
</dbReference>
<protein>
    <submittedName>
        <fullName evidence="1 2">Uncharacterized protein</fullName>
    </submittedName>
</protein>
<dbReference type="EMBL" id="ABEU02000024">
    <property type="protein sequence ID" value="PNR28176.1"/>
    <property type="molecule type" value="Genomic_DNA"/>
</dbReference>
<keyword evidence="3" id="KW-1185">Reference proteome</keyword>
<evidence type="ECO:0000313" key="1">
    <source>
        <dbReference type="EMBL" id="PNR28176.1"/>
    </source>
</evidence>
<dbReference type="Gramene" id="Pp3c24_7288V3.1">
    <property type="protein sequence ID" value="Pp3c24_7288V3.1"/>
    <property type="gene ID" value="Pp3c24_7288"/>
</dbReference>
<dbReference type="Proteomes" id="UP000006727">
    <property type="component" value="Chromosome 24"/>
</dbReference>
<proteinExistence type="predicted"/>
<name>A0A2K1IFX3_PHYPA</name>
<organism evidence="1">
    <name type="scientific">Physcomitrium patens</name>
    <name type="common">Spreading-leaved earth moss</name>
    <name type="synonym">Physcomitrella patens</name>
    <dbReference type="NCBI Taxonomy" id="3218"/>
    <lineage>
        <taxon>Eukaryota</taxon>
        <taxon>Viridiplantae</taxon>
        <taxon>Streptophyta</taxon>
        <taxon>Embryophyta</taxon>
        <taxon>Bryophyta</taxon>
        <taxon>Bryophytina</taxon>
        <taxon>Bryopsida</taxon>
        <taxon>Funariidae</taxon>
        <taxon>Funariales</taxon>
        <taxon>Funariaceae</taxon>
        <taxon>Physcomitrium</taxon>
    </lineage>
</organism>
<reference evidence="2" key="3">
    <citation type="submission" date="2020-12" db="UniProtKB">
        <authorList>
            <consortium name="EnsemblPlants"/>
        </authorList>
    </citation>
    <scope>IDENTIFICATION</scope>
</reference>